<dbReference type="InterPro" id="IPR050970">
    <property type="entry name" value="Cl_channel_volt-gated"/>
</dbReference>
<keyword evidence="5 7" id="KW-0472">Membrane</keyword>
<feature type="compositionally biased region" description="Basic and acidic residues" evidence="6">
    <location>
        <begin position="26"/>
        <end position="37"/>
    </location>
</feature>
<keyword evidence="3" id="KW-0677">Repeat</keyword>
<evidence type="ECO:0000313" key="8">
    <source>
        <dbReference type="EMBL" id="KAH9370771.1"/>
    </source>
</evidence>
<dbReference type="PANTHER" id="PTHR45720">
    <property type="entry name" value="CHLORIDE CHANNEL PROTEIN 2"/>
    <property type="match status" value="1"/>
</dbReference>
<dbReference type="Gene3D" id="1.10.3080.10">
    <property type="entry name" value="Clc chloride channel"/>
    <property type="match status" value="1"/>
</dbReference>
<proteinExistence type="predicted"/>
<dbReference type="VEuPathDB" id="VectorBase:HLOH_046605"/>
<feature type="compositionally biased region" description="Polar residues" evidence="6">
    <location>
        <begin position="38"/>
        <end position="51"/>
    </location>
</feature>
<evidence type="ECO:0000256" key="7">
    <source>
        <dbReference type="SAM" id="Phobius"/>
    </source>
</evidence>
<evidence type="ECO:0000256" key="5">
    <source>
        <dbReference type="ARBA" id="ARBA00023136"/>
    </source>
</evidence>
<keyword evidence="9" id="KW-1185">Reference proteome</keyword>
<dbReference type="OrthoDB" id="4564at2759"/>
<keyword evidence="2 7" id="KW-0812">Transmembrane</keyword>
<protein>
    <recommendedName>
        <fullName evidence="10">Chloride channel protein</fullName>
    </recommendedName>
</protein>
<reference evidence="8 9" key="1">
    <citation type="journal article" date="2020" name="Cell">
        <title>Large-Scale Comparative Analyses of Tick Genomes Elucidate Their Genetic Diversity and Vector Capacities.</title>
        <authorList>
            <consortium name="Tick Genome and Microbiome Consortium (TIGMIC)"/>
            <person name="Jia N."/>
            <person name="Wang J."/>
            <person name="Shi W."/>
            <person name="Du L."/>
            <person name="Sun Y."/>
            <person name="Zhan W."/>
            <person name="Jiang J.F."/>
            <person name="Wang Q."/>
            <person name="Zhang B."/>
            <person name="Ji P."/>
            <person name="Bell-Sakyi L."/>
            <person name="Cui X.M."/>
            <person name="Yuan T.T."/>
            <person name="Jiang B.G."/>
            <person name="Yang W.F."/>
            <person name="Lam T.T."/>
            <person name="Chang Q.C."/>
            <person name="Ding S.J."/>
            <person name="Wang X.J."/>
            <person name="Zhu J.G."/>
            <person name="Ruan X.D."/>
            <person name="Zhao L."/>
            <person name="Wei J.T."/>
            <person name="Ye R.Z."/>
            <person name="Que T.C."/>
            <person name="Du C.H."/>
            <person name="Zhou Y.H."/>
            <person name="Cheng J.X."/>
            <person name="Dai P.F."/>
            <person name="Guo W.B."/>
            <person name="Han X.H."/>
            <person name="Huang E.J."/>
            <person name="Li L.F."/>
            <person name="Wei W."/>
            <person name="Gao Y.C."/>
            <person name="Liu J.Z."/>
            <person name="Shao H.Z."/>
            <person name="Wang X."/>
            <person name="Wang C.C."/>
            <person name="Yang T.C."/>
            <person name="Huo Q.B."/>
            <person name="Li W."/>
            <person name="Chen H.Y."/>
            <person name="Chen S.E."/>
            <person name="Zhou L.G."/>
            <person name="Ni X.B."/>
            <person name="Tian J.H."/>
            <person name="Sheng Y."/>
            <person name="Liu T."/>
            <person name="Pan Y.S."/>
            <person name="Xia L.Y."/>
            <person name="Li J."/>
            <person name="Zhao F."/>
            <person name="Cao W.C."/>
        </authorList>
    </citation>
    <scope>NUCLEOTIDE SEQUENCE [LARGE SCALE GENOMIC DNA]</scope>
    <source>
        <strain evidence="8">HaeL-2018</strain>
    </source>
</reference>
<comment type="subcellular location">
    <subcellularLocation>
        <location evidence="1">Membrane</location>
        <topology evidence="1">Multi-pass membrane protein</topology>
    </subcellularLocation>
</comment>
<dbReference type="GO" id="GO:0005247">
    <property type="term" value="F:voltage-gated chloride channel activity"/>
    <property type="evidence" value="ECO:0007669"/>
    <property type="project" value="TreeGrafter"/>
</dbReference>
<accession>A0A9J6G6K7</accession>
<dbReference type="OMA" id="ARIKWNA"/>
<evidence type="ECO:0000256" key="6">
    <source>
        <dbReference type="SAM" id="MobiDB-lite"/>
    </source>
</evidence>
<sequence>MFGQYKEDLGAFAKSEAHRLKTLEKLRKKEEKLDQKNSSRTGRSGSESASLRRTKARPRAQTPNRSGPPRARIKWNARRSDFLSSIWKHTFARLGEDWVFLILLGVISSLISFSMDYGISMFLKTRRWLHRDLTDNLILKYVVWVFFPVLLILFSSGFAHTVAPQAIGSGIPEMKTILRGVVLKEYLTFRALVAKVIGLTCTLGSGLPLGKEVRPPLHASRWVTWSCRLLGVLPWLQTVWANSCLQKCIQQAFFSSSFTITSL</sequence>
<dbReference type="PANTHER" id="PTHR45720:SF10">
    <property type="entry name" value="CHLORIDE CHANNEL PROTEIN 2"/>
    <property type="match status" value="1"/>
</dbReference>
<dbReference type="AlphaFoldDB" id="A0A9J6G6K7"/>
<comment type="caution">
    <text evidence="8">The sequence shown here is derived from an EMBL/GenBank/DDBJ whole genome shotgun (WGS) entry which is preliminary data.</text>
</comment>
<organism evidence="8 9">
    <name type="scientific">Haemaphysalis longicornis</name>
    <name type="common">Bush tick</name>
    <dbReference type="NCBI Taxonomy" id="44386"/>
    <lineage>
        <taxon>Eukaryota</taxon>
        <taxon>Metazoa</taxon>
        <taxon>Ecdysozoa</taxon>
        <taxon>Arthropoda</taxon>
        <taxon>Chelicerata</taxon>
        <taxon>Arachnida</taxon>
        <taxon>Acari</taxon>
        <taxon>Parasitiformes</taxon>
        <taxon>Ixodida</taxon>
        <taxon>Ixodoidea</taxon>
        <taxon>Ixodidae</taxon>
        <taxon>Haemaphysalinae</taxon>
        <taxon>Haemaphysalis</taxon>
    </lineage>
</organism>
<feature type="transmembrane region" description="Helical" evidence="7">
    <location>
        <begin position="138"/>
        <end position="159"/>
    </location>
</feature>
<dbReference type="GO" id="GO:0005886">
    <property type="term" value="C:plasma membrane"/>
    <property type="evidence" value="ECO:0007669"/>
    <property type="project" value="TreeGrafter"/>
</dbReference>
<dbReference type="Proteomes" id="UP000821853">
    <property type="component" value="Chromosome 3"/>
</dbReference>
<dbReference type="Pfam" id="PF00654">
    <property type="entry name" value="Voltage_CLC"/>
    <property type="match status" value="1"/>
</dbReference>
<feature type="transmembrane region" description="Helical" evidence="7">
    <location>
        <begin position="98"/>
        <end position="117"/>
    </location>
</feature>
<dbReference type="SUPFAM" id="SSF81340">
    <property type="entry name" value="Clc chloride channel"/>
    <property type="match status" value="1"/>
</dbReference>
<dbReference type="InterPro" id="IPR001807">
    <property type="entry name" value="ClC"/>
</dbReference>
<dbReference type="PRINTS" id="PR00762">
    <property type="entry name" value="CLCHANNEL"/>
</dbReference>
<evidence type="ECO:0000313" key="9">
    <source>
        <dbReference type="Proteomes" id="UP000821853"/>
    </source>
</evidence>
<evidence type="ECO:0008006" key="10">
    <source>
        <dbReference type="Google" id="ProtNLM"/>
    </source>
</evidence>
<evidence type="ECO:0000256" key="4">
    <source>
        <dbReference type="ARBA" id="ARBA00022989"/>
    </source>
</evidence>
<gene>
    <name evidence="8" type="ORF">HPB48_014733</name>
</gene>
<dbReference type="InterPro" id="IPR014743">
    <property type="entry name" value="Cl-channel_core"/>
</dbReference>
<dbReference type="EMBL" id="JABSTR010000005">
    <property type="protein sequence ID" value="KAH9370771.1"/>
    <property type="molecule type" value="Genomic_DNA"/>
</dbReference>
<keyword evidence="4 7" id="KW-1133">Transmembrane helix</keyword>
<evidence type="ECO:0000256" key="3">
    <source>
        <dbReference type="ARBA" id="ARBA00022737"/>
    </source>
</evidence>
<evidence type="ECO:0000256" key="2">
    <source>
        <dbReference type="ARBA" id="ARBA00022692"/>
    </source>
</evidence>
<feature type="region of interest" description="Disordered" evidence="6">
    <location>
        <begin position="26"/>
        <end position="71"/>
    </location>
</feature>
<name>A0A9J6G6K7_HAELO</name>
<evidence type="ECO:0000256" key="1">
    <source>
        <dbReference type="ARBA" id="ARBA00004141"/>
    </source>
</evidence>